<keyword evidence="10 12" id="KW-1015">Disulfide bond</keyword>
<dbReference type="GO" id="GO:0051240">
    <property type="term" value="P:positive regulation of multicellular organismal process"/>
    <property type="evidence" value="ECO:0007669"/>
    <property type="project" value="UniProtKB-ARBA"/>
</dbReference>
<dbReference type="SUPFAM" id="SSF49899">
    <property type="entry name" value="Concanavalin A-like lectins/glucanases"/>
    <property type="match status" value="1"/>
</dbReference>
<feature type="disulfide bond" evidence="12">
    <location>
        <begin position="2393"/>
        <end position="2402"/>
    </location>
</feature>
<dbReference type="SMART" id="SM00209">
    <property type="entry name" value="TSP1"/>
    <property type="match status" value="1"/>
</dbReference>
<dbReference type="PROSITE" id="PS00010">
    <property type="entry name" value="ASX_HYDROXYL"/>
    <property type="match status" value="8"/>
</dbReference>
<evidence type="ECO:0000256" key="1">
    <source>
        <dbReference type="ARBA" id="ARBA00004251"/>
    </source>
</evidence>
<dbReference type="InterPro" id="IPR036383">
    <property type="entry name" value="TSP1_rpt_sf"/>
</dbReference>
<feature type="domain" description="Sushi" evidence="19">
    <location>
        <begin position="124"/>
        <end position="182"/>
    </location>
</feature>
<gene>
    <name evidence="22" type="primary">LOC110975943</name>
</gene>
<feature type="domain" description="HYR" evidence="18">
    <location>
        <begin position="1458"/>
        <end position="1543"/>
    </location>
</feature>
<feature type="domain" description="Sushi" evidence="19">
    <location>
        <begin position="821"/>
        <end position="882"/>
    </location>
</feature>
<evidence type="ECO:0000256" key="11">
    <source>
        <dbReference type="ARBA" id="ARBA00023180"/>
    </source>
</evidence>
<evidence type="ECO:0000256" key="10">
    <source>
        <dbReference type="ARBA" id="ARBA00023157"/>
    </source>
</evidence>
<feature type="domain" description="EGF-like" evidence="17">
    <location>
        <begin position="2244"/>
        <end position="2280"/>
    </location>
</feature>
<dbReference type="Pfam" id="PF12661">
    <property type="entry name" value="hEGF"/>
    <property type="match status" value="3"/>
</dbReference>
<dbReference type="PROSITE" id="PS50026">
    <property type="entry name" value="EGF_3"/>
    <property type="match status" value="14"/>
</dbReference>
<dbReference type="Pfam" id="PF13385">
    <property type="entry name" value="Laminin_G_3"/>
    <property type="match status" value="1"/>
</dbReference>
<feature type="domain" description="EGF-like" evidence="17">
    <location>
        <begin position="2443"/>
        <end position="2479"/>
    </location>
</feature>
<evidence type="ECO:0000256" key="3">
    <source>
        <dbReference type="ARBA" id="ARBA00022536"/>
    </source>
</evidence>
<feature type="chain" id="PRO_5034853756" evidence="15">
    <location>
        <begin position="23"/>
        <end position="3239"/>
    </location>
</feature>
<dbReference type="SMART" id="SM00179">
    <property type="entry name" value="EGF_CA"/>
    <property type="match status" value="13"/>
</dbReference>
<keyword evidence="5 15" id="KW-0732">Signal</keyword>
<evidence type="ECO:0000259" key="18">
    <source>
        <dbReference type="PROSITE" id="PS50825"/>
    </source>
</evidence>
<dbReference type="GO" id="GO:0009952">
    <property type="term" value="P:anterior/posterior pattern specification"/>
    <property type="evidence" value="ECO:0007669"/>
    <property type="project" value="UniProtKB-ARBA"/>
</dbReference>
<feature type="disulfide bond" evidence="12">
    <location>
        <begin position="2167"/>
        <end position="2176"/>
    </location>
</feature>
<dbReference type="GO" id="GO:0007154">
    <property type="term" value="P:cell communication"/>
    <property type="evidence" value="ECO:0007669"/>
    <property type="project" value="UniProtKB-ARBA"/>
</dbReference>
<dbReference type="Pfam" id="PF00084">
    <property type="entry name" value="Sushi"/>
    <property type="match status" value="10"/>
</dbReference>
<evidence type="ECO:0000256" key="12">
    <source>
        <dbReference type="PROSITE-ProRule" id="PRU00076"/>
    </source>
</evidence>
<feature type="domain" description="HYR" evidence="18">
    <location>
        <begin position="946"/>
        <end position="1033"/>
    </location>
</feature>
<dbReference type="GO" id="GO:0030097">
    <property type="term" value="P:hemopoiesis"/>
    <property type="evidence" value="ECO:0007669"/>
    <property type="project" value="UniProtKB-ARBA"/>
</dbReference>
<keyword evidence="3 12" id="KW-0245">EGF-like domain</keyword>
<dbReference type="Gene3D" id="2.60.40.10">
    <property type="entry name" value="Immunoglobulins"/>
    <property type="match status" value="1"/>
</dbReference>
<evidence type="ECO:0000259" key="17">
    <source>
        <dbReference type="PROSITE" id="PS50026"/>
    </source>
</evidence>
<dbReference type="FunFam" id="2.10.25.10:FF:000122">
    <property type="entry name" value="Protein crumbs homolog 2"/>
    <property type="match status" value="1"/>
</dbReference>
<evidence type="ECO:0000256" key="14">
    <source>
        <dbReference type="SAM" id="MobiDB-lite"/>
    </source>
</evidence>
<dbReference type="CDD" id="cd00033">
    <property type="entry name" value="CCP"/>
    <property type="match status" value="11"/>
</dbReference>
<feature type="region of interest" description="Disordered" evidence="14">
    <location>
        <begin position="1807"/>
        <end position="1846"/>
    </location>
</feature>
<dbReference type="SMART" id="SM00159">
    <property type="entry name" value="PTX"/>
    <property type="match status" value="1"/>
</dbReference>
<feature type="disulfide bond" evidence="12">
    <location>
        <begin position="2508"/>
        <end position="2517"/>
    </location>
</feature>
<feature type="disulfide bond" evidence="12">
    <location>
        <begin position="2232"/>
        <end position="2241"/>
    </location>
</feature>
<feature type="domain" description="Sushi" evidence="19">
    <location>
        <begin position="1625"/>
        <end position="1689"/>
    </location>
</feature>
<dbReference type="PANTHER" id="PTHR46343">
    <property type="entry name" value="HYR DOMAIN-CONTAINING PROTEIN"/>
    <property type="match status" value="1"/>
</dbReference>
<dbReference type="GO" id="GO:0005509">
    <property type="term" value="F:calcium ion binding"/>
    <property type="evidence" value="ECO:0007669"/>
    <property type="project" value="InterPro"/>
</dbReference>
<feature type="domain" description="Sushi" evidence="19">
    <location>
        <begin position="183"/>
        <end position="239"/>
    </location>
</feature>
<dbReference type="FunFam" id="2.10.25.10:FF:000434">
    <property type="entry name" value="Predicted protein"/>
    <property type="match status" value="1"/>
</dbReference>
<dbReference type="OrthoDB" id="10066368at2759"/>
<feature type="domain" description="EGF-like" evidence="17">
    <location>
        <begin position="2558"/>
        <end position="2594"/>
    </location>
</feature>
<feature type="domain" description="Sushi" evidence="19">
    <location>
        <begin position="1108"/>
        <end position="1171"/>
    </location>
</feature>
<feature type="disulfide bond" evidence="12">
    <location>
        <begin position="2546"/>
        <end position="2555"/>
    </location>
</feature>
<dbReference type="InterPro" id="IPR000152">
    <property type="entry name" value="EGF-type_Asp/Asn_hydroxyl_site"/>
</dbReference>
<evidence type="ECO:0000256" key="9">
    <source>
        <dbReference type="ARBA" id="ARBA00023136"/>
    </source>
</evidence>
<dbReference type="InterPro" id="IPR035976">
    <property type="entry name" value="Sushi/SCR/CCP_sf"/>
</dbReference>
<feature type="disulfide bond" evidence="13">
    <location>
        <begin position="1142"/>
        <end position="1169"/>
    </location>
</feature>
<keyword evidence="9" id="KW-0472">Membrane</keyword>
<dbReference type="GO" id="GO:0035282">
    <property type="term" value="P:segmentation"/>
    <property type="evidence" value="ECO:0007669"/>
    <property type="project" value="UniProtKB-ARBA"/>
</dbReference>
<feature type="domain" description="Sushi" evidence="19">
    <location>
        <begin position="1320"/>
        <end position="1385"/>
    </location>
</feature>
<dbReference type="InterPro" id="IPR000742">
    <property type="entry name" value="EGF"/>
</dbReference>
<proteinExistence type="predicted"/>
<dbReference type="PROSITE" id="PS01186">
    <property type="entry name" value="EGF_2"/>
    <property type="match status" value="11"/>
</dbReference>
<feature type="region of interest" description="Disordered" evidence="14">
    <location>
        <begin position="270"/>
        <end position="292"/>
    </location>
</feature>
<reference evidence="22" key="1">
    <citation type="submission" date="2025-08" db="UniProtKB">
        <authorList>
            <consortium name="RefSeq"/>
        </authorList>
    </citation>
    <scope>IDENTIFICATION</scope>
</reference>
<feature type="domain" description="Pentraxin (PTX)" evidence="20">
    <location>
        <begin position="2599"/>
        <end position="2802"/>
    </location>
</feature>
<feature type="domain" description="EGF-like" evidence="17">
    <location>
        <begin position="2321"/>
        <end position="2365"/>
    </location>
</feature>
<evidence type="ECO:0000256" key="15">
    <source>
        <dbReference type="SAM" id="SignalP"/>
    </source>
</evidence>
<dbReference type="Gene3D" id="2.60.120.200">
    <property type="match status" value="1"/>
</dbReference>
<dbReference type="FunFam" id="2.10.25.10:FF:000391">
    <property type="entry name" value="Weary, isoform C"/>
    <property type="match status" value="1"/>
</dbReference>
<dbReference type="PROSITE" id="PS01187">
    <property type="entry name" value="EGF_CA"/>
    <property type="match status" value="4"/>
</dbReference>
<evidence type="ECO:0000256" key="13">
    <source>
        <dbReference type="PROSITE-ProRule" id="PRU00302"/>
    </source>
</evidence>
<dbReference type="PROSITE" id="PS50092">
    <property type="entry name" value="TSP1"/>
    <property type="match status" value="1"/>
</dbReference>
<dbReference type="FunFam" id="2.10.25.10:FF:000004">
    <property type="entry name" value="Neurogenic locus notch 1"/>
    <property type="match status" value="2"/>
</dbReference>
<keyword evidence="21" id="KW-1185">Reference proteome</keyword>
<evidence type="ECO:0000256" key="7">
    <source>
        <dbReference type="ARBA" id="ARBA00022837"/>
    </source>
</evidence>
<feature type="domain" description="HYR" evidence="18">
    <location>
        <begin position="1237"/>
        <end position="1319"/>
    </location>
</feature>
<feature type="domain" description="EGF-like" evidence="17">
    <location>
        <begin position="2206"/>
        <end position="2242"/>
    </location>
</feature>
<feature type="disulfide bond" evidence="13">
    <location>
        <begin position="626"/>
        <end position="653"/>
    </location>
</feature>
<dbReference type="SMART" id="SM00032">
    <property type="entry name" value="CCP"/>
    <property type="match status" value="16"/>
</dbReference>
<dbReference type="PANTHER" id="PTHR46343:SF2">
    <property type="entry name" value="SUSHI_VON WILLEBRAND FACTOR TYPE A_EGF_PENTRAXIN DOMAIN-CONTAINING 1"/>
    <property type="match status" value="1"/>
</dbReference>
<dbReference type="PROSITE" id="PS00022">
    <property type="entry name" value="EGF_1"/>
    <property type="match status" value="14"/>
</dbReference>
<comment type="caution">
    <text evidence="12">Lacks conserved residue(s) required for the propagation of feature annotation.</text>
</comment>
<dbReference type="KEGG" id="aplc:110975943"/>
<evidence type="ECO:0000256" key="6">
    <source>
        <dbReference type="ARBA" id="ARBA00022737"/>
    </source>
</evidence>
<organism evidence="21 22">
    <name type="scientific">Acanthaster planci</name>
    <name type="common">Crown-of-thorns starfish</name>
    <dbReference type="NCBI Taxonomy" id="133434"/>
    <lineage>
        <taxon>Eukaryota</taxon>
        <taxon>Metazoa</taxon>
        <taxon>Echinodermata</taxon>
        <taxon>Eleutherozoa</taxon>
        <taxon>Asterozoa</taxon>
        <taxon>Asteroidea</taxon>
        <taxon>Valvatacea</taxon>
        <taxon>Valvatida</taxon>
        <taxon>Acanthasteridae</taxon>
        <taxon>Acanthaster</taxon>
    </lineage>
</organism>
<dbReference type="InterPro" id="IPR009030">
    <property type="entry name" value="Growth_fac_rcpt_cys_sf"/>
</dbReference>
<dbReference type="GeneID" id="110975943"/>
<dbReference type="InterPro" id="IPR001759">
    <property type="entry name" value="PTX_dom"/>
</dbReference>
<dbReference type="GO" id="GO:0048863">
    <property type="term" value="P:stem cell differentiation"/>
    <property type="evidence" value="ECO:0007669"/>
    <property type="project" value="UniProtKB-ARBA"/>
</dbReference>
<feature type="disulfide bond" evidence="12">
    <location>
        <begin position="2129"/>
        <end position="2138"/>
    </location>
</feature>
<feature type="domain" description="Sushi" evidence="19">
    <location>
        <begin position="584"/>
        <end position="655"/>
    </location>
</feature>
<dbReference type="PROSITE" id="PS50025">
    <property type="entry name" value="LAM_G_DOMAIN"/>
    <property type="match status" value="1"/>
</dbReference>
<feature type="disulfide bond" evidence="12">
    <location>
        <begin position="2869"/>
        <end position="2878"/>
    </location>
</feature>
<feature type="disulfide bond" evidence="13">
    <location>
        <begin position="388"/>
        <end position="431"/>
    </location>
</feature>
<feature type="domain" description="HYR" evidence="18">
    <location>
        <begin position="238"/>
        <end position="322"/>
    </location>
</feature>
<dbReference type="Gene3D" id="2.10.50.10">
    <property type="entry name" value="Tumor Necrosis Factor Receptor, subunit A, domain 2"/>
    <property type="match status" value="3"/>
</dbReference>
<feature type="region of interest" description="Disordered" evidence="14">
    <location>
        <begin position="73"/>
        <end position="92"/>
    </location>
</feature>
<feature type="domain" description="Sushi" evidence="19">
    <location>
        <begin position="1034"/>
        <end position="1107"/>
    </location>
</feature>
<dbReference type="InterPro" id="IPR011641">
    <property type="entry name" value="Tyr-kin_ephrin_A/B_rcpt-like"/>
</dbReference>
<feature type="domain" description="Sushi" evidence="19">
    <location>
        <begin position="1386"/>
        <end position="1459"/>
    </location>
</feature>
<dbReference type="FunFam" id="2.10.25.10:FF:000066">
    <property type="entry name" value="FAT atypical cadherin 4"/>
    <property type="match status" value="1"/>
</dbReference>
<protein>
    <submittedName>
        <fullName evidence="22">Sushi, von Willebrand factor type A, EGF and pentraxin domain-containing protein 1-like</fullName>
    </submittedName>
</protein>
<feature type="domain" description="EGF-like" evidence="17">
    <location>
        <begin position="2103"/>
        <end position="2139"/>
    </location>
</feature>
<dbReference type="InterPro" id="IPR000884">
    <property type="entry name" value="TSP1_rpt"/>
</dbReference>
<dbReference type="Gene3D" id="2.10.25.10">
    <property type="entry name" value="Laminin"/>
    <property type="match status" value="14"/>
</dbReference>
<feature type="disulfide bond" evidence="12">
    <location>
        <begin position="2584"/>
        <end position="2593"/>
    </location>
</feature>
<dbReference type="InterPro" id="IPR001881">
    <property type="entry name" value="EGF-like_Ca-bd_dom"/>
</dbReference>
<dbReference type="CDD" id="cd00054">
    <property type="entry name" value="EGF_CA"/>
    <property type="match status" value="13"/>
</dbReference>
<dbReference type="RefSeq" id="XP_022084521.1">
    <property type="nucleotide sequence ID" value="XM_022228829.1"/>
</dbReference>
<feature type="domain" description="EGF-like" evidence="17">
    <location>
        <begin position="2405"/>
        <end position="2441"/>
    </location>
</feature>
<evidence type="ECO:0000259" key="16">
    <source>
        <dbReference type="PROSITE" id="PS50025"/>
    </source>
</evidence>
<dbReference type="FunFam" id="2.10.25.10:FF:000095">
    <property type="entry name" value="Notch, isoform B"/>
    <property type="match status" value="1"/>
</dbReference>
<keyword evidence="8" id="KW-1133">Transmembrane helix</keyword>
<dbReference type="Pfam" id="PF00008">
    <property type="entry name" value="EGF"/>
    <property type="match status" value="10"/>
</dbReference>
<dbReference type="SUPFAM" id="SSF57535">
    <property type="entry name" value="Complement control module/SCR domain"/>
    <property type="match status" value="13"/>
</dbReference>
<dbReference type="FunFam" id="2.10.25.10:FF:000472">
    <property type="entry name" value="Uncharacterized protein, isoform A"/>
    <property type="match status" value="2"/>
</dbReference>
<keyword evidence="11" id="KW-0325">Glycoprotein</keyword>
<feature type="domain" description="EGF-like" evidence="17">
    <location>
        <begin position="2481"/>
        <end position="2518"/>
    </location>
</feature>
<dbReference type="GO" id="GO:0005886">
    <property type="term" value="C:plasma membrane"/>
    <property type="evidence" value="ECO:0007669"/>
    <property type="project" value="UniProtKB-SubCell"/>
</dbReference>
<feature type="disulfide bond" evidence="12">
    <location>
        <begin position="2829"/>
        <end position="2838"/>
    </location>
</feature>
<dbReference type="FunFam" id="2.10.25.10:FF:000012">
    <property type="entry name" value="Delta-like protein"/>
    <property type="match status" value="1"/>
</dbReference>
<dbReference type="InterPro" id="IPR043555">
    <property type="entry name" value="SRPX-like"/>
</dbReference>
<feature type="domain" description="EGF-like" evidence="17">
    <location>
        <begin position="2367"/>
        <end position="2403"/>
    </location>
</feature>
<keyword evidence="6" id="KW-0677">Repeat</keyword>
<feature type="domain" description="Sushi" evidence="19">
    <location>
        <begin position="323"/>
        <end position="385"/>
    </location>
</feature>
<dbReference type="PROSITE" id="PS51828">
    <property type="entry name" value="PTX_2"/>
    <property type="match status" value="1"/>
</dbReference>
<accession>A0A8B7XXJ7</accession>
<keyword evidence="7" id="KW-0106">Calcium</keyword>
<keyword evidence="13" id="KW-0768">Sushi</keyword>
<dbReference type="SUPFAM" id="SSF82895">
    <property type="entry name" value="TSP-1 type 1 repeat"/>
    <property type="match status" value="1"/>
</dbReference>
<dbReference type="InterPro" id="IPR000436">
    <property type="entry name" value="Sushi_SCR_CCP_dom"/>
</dbReference>
<evidence type="ECO:0000259" key="20">
    <source>
        <dbReference type="PROSITE" id="PS51828"/>
    </source>
</evidence>
<name>A0A8B7XXJ7_ACAPL</name>
<feature type="domain" description="HYR" evidence="18">
    <location>
        <begin position="654"/>
        <end position="745"/>
    </location>
</feature>
<feature type="signal peptide" evidence="15">
    <location>
        <begin position="1"/>
        <end position="22"/>
    </location>
</feature>
<dbReference type="SMART" id="SM01411">
    <property type="entry name" value="Ephrin_rec_like"/>
    <property type="match status" value="4"/>
</dbReference>
<evidence type="ECO:0000313" key="22">
    <source>
        <dbReference type="RefSeq" id="XP_022084521.1"/>
    </source>
</evidence>
<dbReference type="FunFam" id="2.10.25.10:FF:000123">
    <property type="entry name" value="Crumbs homolog 1 (Drosophila)"/>
    <property type="match status" value="1"/>
</dbReference>
<feature type="domain" description="EGF-like" evidence="17">
    <location>
        <begin position="2803"/>
        <end position="2839"/>
    </location>
</feature>
<feature type="disulfide bond" evidence="13">
    <location>
        <begin position="487"/>
        <end position="514"/>
    </location>
</feature>
<dbReference type="PROSITE" id="PS50825">
    <property type="entry name" value="HYR"/>
    <property type="match status" value="7"/>
</dbReference>
<dbReference type="PROSITE" id="PS50923">
    <property type="entry name" value="SUSHI"/>
    <property type="match status" value="14"/>
</dbReference>
<dbReference type="SMART" id="SM00181">
    <property type="entry name" value="EGF"/>
    <property type="match status" value="17"/>
</dbReference>
<feature type="domain" description="Laminin G" evidence="16">
    <location>
        <begin position="2600"/>
        <end position="2770"/>
    </location>
</feature>
<feature type="domain" description="Sushi" evidence="19">
    <location>
        <begin position="517"/>
        <end position="583"/>
    </location>
</feature>
<dbReference type="InterPro" id="IPR013032">
    <property type="entry name" value="EGF-like_CS"/>
</dbReference>
<keyword evidence="4" id="KW-0812">Transmembrane</keyword>
<evidence type="ECO:0000256" key="8">
    <source>
        <dbReference type="ARBA" id="ARBA00022989"/>
    </source>
</evidence>
<dbReference type="InterPro" id="IPR018097">
    <property type="entry name" value="EGF_Ca-bd_CS"/>
</dbReference>
<dbReference type="GO" id="GO:0048732">
    <property type="term" value="P:gland development"/>
    <property type="evidence" value="ECO:0007669"/>
    <property type="project" value="UniProtKB-ARBA"/>
</dbReference>
<dbReference type="Gene3D" id="2.10.70.10">
    <property type="entry name" value="Complement Module, domain 1"/>
    <property type="match status" value="13"/>
</dbReference>
<feature type="domain" description="EGF-like" evidence="17">
    <location>
        <begin position="2841"/>
        <end position="2879"/>
    </location>
</feature>
<feature type="domain" description="EGF-like" evidence="17">
    <location>
        <begin position="2282"/>
        <end position="2319"/>
    </location>
</feature>
<feature type="disulfide bond" evidence="13">
    <location>
        <begin position="153"/>
        <end position="180"/>
    </location>
</feature>
<dbReference type="FunFam" id="2.10.50.10:FF:000018">
    <property type="entry name" value="Sushi, von Willebrand factor type A, EGF and pentraxin domain-containing 1"/>
    <property type="match status" value="1"/>
</dbReference>
<feature type="domain" description="Sushi" evidence="19">
    <location>
        <begin position="386"/>
        <end position="451"/>
    </location>
</feature>
<evidence type="ECO:0000256" key="2">
    <source>
        <dbReference type="ARBA" id="ARBA00022475"/>
    </source>
</evidence>
<dbReference type="OMA" id="DISCSHQ"/>
<evidence type="ECO:0000256" key="4">
    <source>
        <dbReference type="ARBA" id="ARBA00022692"/>
    </source>
</evidence>
<feature type="disulfide bond" evidence="12">
    <location>
        <begin position="2270"/>
        <end position="2279"/>
    </location>
</feature>
<dbReference type="InterPro" id="IPR003410">
    <property type="entry name" value="HYR_dom"/>
</dbReference>
<feature type="domain" description="Sushi" evidence="19">
    <location>
        <begin position="452"/>
        <end position="516"/>
    </location>
</feature>
<feature type="domain" description="HYR" evidence="18">
    <location>
        <begin position="1544"/>
        <end position="1624"/>
    </location>
</feature>
<feature type="domain" description="Sushi" evidence="19">
    <location>
        <begin position="883"/>
        <end position="947"/>
    </location>
</feature>
<evidence type="ECO:0000259" key="19">
    <source>
        <dbReference type="PROSITE" id="PS50923"/>
    </source>
</evidence>
<dbReference type="GO" id="GO:0048646">
    <property type="term" value="P:anatomical structure formation involved in morphogenesis"/>
    <property type="evidence" value="ECO:0007669"/>
    <property type="project" value="UniProtKB-ARBA"/>
</dbReference>
<dbReference type="Gene3D" id="2.20.100.10">
    <property type="entry name" value="Thrombospondin type-1 (TSP1) repeat"/>
    <property type="match status" value="1"/>
</dbReference>
<dbReference type="Pfam" id="PF00090">
    <property type="entry name" value="TSP_1"/>
    <property type="match status" value="1"/>
</dbReference>
<feature type="disulfide bond" evidence="12">
    <location>
        <begin position="2431"/>
        <end position="2440"/>
    </location>
</feature>
<dbReference type="InterPro" id="IPR013320">
    <property type="entry name" value="ConA-like_dom_sf"/>
</dbReference>
<dbReference type="Proteomes" id="UP000694845">
    <property type="component" value="Unplaced"/>
</dbReference>
<dbReference type="InterPro" id="IPR001791">
    <property type="entry name" value="Laminin_G"/>
</dbReference>
<feature type="disulfide bond" evidence="12">
    <location>
        <begin position="2469"/>
        <end position="2478"/>
    </location>
</feature>
<dbReference type="InterPro" id="IPR013783">
    <property type="entry name" value="Ig-like_fold"/>
</dbReference>
<feature type="domain" description="HYR" evidence="18">
    <location>
        <begin position="34"/>
        <end position="123"/>
    </location>
</feature>
<evidence type="ECO:0000256" key="5">
    <source>
        <dbReference type="ARBA" id="ARBA00022729"/>
    </source>
</evidence>
<feature type="domain" description="EGF-like" evidence="17">
    <location>
        <begin position="2520"/>
        <end position="2556"/>
    </location>
</feature>
<dbReference type="Pfam" id="PF07699">
    <property type="entry name" value="Ephrin_rec_like"/>
    <property type="match status" value="4"/>
</dbReference>
<comment type="subcellular location">
    <subcellularLocation>
        <location evidence="1">Cell membrane</location>
        <topology evidence="1">Single-pass type I membrane protein</topology>
    </subcellularLocation>
</comment>
<feature type="domain" description="EGF-like" evidence="17">
    <location>
        <begin position="2141"/>
        <end position="2177"/>
    </location>
</feature>
<keyword evidence="2" id="KW-1003">Cell membrane</keyword>
<dbReference type="Pfam" id="PF02494">
    <property type="entry name" value="HYR"/>
    <property type="match status" value="7"/>
</dbReference>
<sequence length="3239" mass="349148">MKLFFEAAVALFLVLSPLASDACRGGRGGGGPPPDTQPPELVDGTCPSSQTLHPDALSPGKIFRWVEPRASDRSAPVTVRREDSGPDNGGFFTSGRHTIKYSATDSKGNKRCPLCSFVITVRIKRCGSHSPVPQGSVSCTYGDQFGSTCRISCLQGYSLRGSSSRTCQSNERWSGTEPRCEPIQCPSLSGTSCTHSNRYNSICTHTCSQSGYGLGPGQSGTRVCTADGTWTGSVPTCVDKQNPTLTCPETIRAFASASQTSAVVTWNPPEVSDNSGSELEAEQTAGLPSGSSFGRGSHAISYRAQDSAGNAATCSFSVIVQVIQCPALPFQSGQRRACSSLFIYGSVCQFECLPGFSLTTNYVSIECQQQGDTGEWSEDQPTCEAVTCPLLTAPENGGIVGDTPCSMDYGSWCRFECNDGYQLAGSGVRRCLAEPGQADGSWDGYEARCEEQTCPRVYVPHNAYITNQDECPATDQIPAGTTCRFACRPGNVLTGSMEVSCGTDGNWNTTFPYCEVITCDSSELPAPQNGIKNGCPHAEEIYGTVCTLICNLGFMPTQPTYVTCGDNGNGVGTWDGNTITCEAVKCDPLDVPGTPGYMPLSCTLDGVTVSDTDQMQSYGTICVALCDLGFTSSGSGSRTCQLNGQWDGVPLQCTDITPPTVMCPPDITLFAGQGTSFAVVGYEWEPIQAMDASGNLTARLSTINGQPAPANRSSVFYEGTYQLVYTAEDSSSNTASCDVSVNVLVARCPPLYAPQNSETSLVSGQGTCQNSAVYGSVCSISCDVGHTLSDGSQEVTVECVKNTASSTVGYWQGSAVECDPNMCQVPAIPNGYISGCSDQEVEYQSSCTFVCNPGYRSNHTSQTTRTCQADGTWTGVQLVCEAVVCPTLPSLDHGTVQPSECFTQHELPYNTQCIFTCNEGFSLNGPYSKVCTAQGVWSDARPVSCSDYQPPAFIGICPMYISKIAPANMRQTVVTFPTPNATDNSGDGVTVTSQDPSLGSGSSFTEGTTRVVYIATDAALNRRQCDVYVTVQVLRCRPLQAPASGSLVQCPSNIYGATCSFACNEGYDLIGTSNRTCERVNNNWAIQMSGSDNFQVEWTGESPTCSPVTCPALDDRLPAIRSGCFHYPPATELLGTTCNWYCPYGYGGVGSSRSMCLANSTWDVVDFSCEVGSCQPLVPPAGMEISPSNCLNSPTFNDICFLQCSQSGYRVNPPTYDFIRCRGNGEWSRDISASTCIDYEDPYFTLCPLDFIEYPLQGASEATVTWNVMATDNSGETPSVNCSIQQPAVLTVGEHLVRCTATDGAENQAFCDFEVLVKVRRCRQLNPPFYGDFVTECDSSHGSTCQVRCQNGYTLQGSDTATCSRNASTGLMYWDWNGRRPTCQISSCQPLPDDLIPVGGGVYPSFCRGPIPPYYGTTCHFYCRNGFTLVGPVDHQRLTCLSDGTWNQNLYTLNVQCQDNMPPTLRVCPGFLSGSMSGQSLGVVLSFDVPMAVDNSGAPLTLIKTPPDIDSPYNFTRDTDVSYVFTDPGGNSVSCNFSVSIQDNLSPVLEFCPPNENITANGRLTTVTWQEPVFRELTGDELDISCSHQSGSSFPWGSHNIQCSATNLDNSKTTMCQFIVTVAPRPCSPLDPPRNGAKGCDEWAFGLHCAMFCNANYDVPPTTNPSHTFLVCGSTGRWAPVQRFPRCARRVRPGHMYVLSDLHYYSGDCSSPDTQAQIKEQFISILVNESYFHEICTAYSAECHVGNVEVTCGPRSGGGGIFRRDVSALQDSALDFGFFGLDQLNVSTQELAVADKLSEHAQKWLSNMHSKRRPPQNSHDSQRHWFSTPRPKPNRDQTRSRRSTMSHSFRISFSMNYMLPSNSNMSEDSFDNECWNGYDGLYLAVDDVQAMADGGMLGLAVDGMEIDPLPLFVPNEPAPSCPPGYMETYSFLRDSMTCVGCPAGQFFNNDTLTCEECLIGRYQDEDLEPQFTCKFCPVGTSTVGVGSANLTDCLGICPSGHFSDTGLEPCSKCEKGSYQSEARSLSCLPCPVGQSTASIGSTDIEDCSDLCPAGSFSASGVQPCTPCPYHSYQPEQGQSSCQPCPDRHITQVTGATNLSMCSIQTFCSATSCLNGGTCMEQLESFRCECPAGLTGEHCQTDVIDCQQDSCFNGGTCVDELNGFSCTCAAGYQGDDCSIRIDFFSTEETGYQCECFAGFTGPDCETNVNECASEPCSNGGICIDGVDSFECICLEGFEGPRCEGHTDLCNPNPCHHNAVCEAEGEDYYCACPAGLSGRDCEIQVDVCYEGTTCLNGGSCALPAMDQLCLCVDGFVGEHCEIDFDDCTSLPCANGAICIDGVNTFTFDGVQSFTCQCLPGFSGQNCEININECLSNPCHNKGVCIDGINRFICECKGGTKGTLCQIDTGYCQPNPCRHGGSCNLTANGFDCQCQAGFEGILCQTNIDDCVNHQCLNGASCVDQANRYSCRCAPGYTGQFCEMALDICSAEPCQNSAQCLPTGNSTHHCICEPGFTGLRCEAAIDNCTPNPCLHGGTCVNGLNMYSCDCPPGYSGPECEQDINECDSHLCQNGAQCIDGVNQYQCRCRPGFIGTYCSHHALSNFDMEFSGSRHMQFVTLSHAVNEPLAAFTIMMWIRTATAEGVILAYTTQSSGQTLDNAEFAISNPGALQVYIQGYQFSSSISVNDDHWHHLAISWNEHGGVVRVYRDGYLYTMGFMIRPGTVIDSGGEFMLGELRNAADTQLECFTGSLSNVHLWDAVHTASVIQQYAQTCDQVAPGNVIAAADFMDKASLGRIQFFMPTKCDVVDDCASNPCASGSTCIDDVNQFICQCPLGFTGQRCQTNIDDCGTDSSPCDNGGTCVDGIGNFTCQCSLGFSGQACELRRVDGGWSEWTEWSDCSRSCEGGTQTRRRSCTNPRPAYGGSTCDGPTSETQQCNTGPCPSCRQLTRPSKGNLVCQLRGEEQNCTTSCWPGYAFSRAVLPFYRCGPSTNYRWSHETQDNPRAALPRCTKFRPPNKVAMQMNLAYSTDLTCNGVDPVRDSLVYQSVSDRITLNLQSLSCVQDSSCTVRRAQVSGCSTQNSADHTRRRRRRSVEPIQITMRLERDVHVPDQQNLTSAQVSTQSSMVEAINELQDSALRLINHSASGLFAVKMDAQVYDIDTERTQTYGTQVCPHGSVRISLRDARCVPCEPGSYDNQEACYACPHGMYQSQEGSTYCQACPHGRTTVGPGATGEEDCEVITL</sequence>
<dbReference type="FunFam" id="2.20.100.10:FF:000001">
    <property type="entry name" value="semaphorin-5A isoform X1"/>
    <property type="match status" value="1"/>
</dbReference>
<feature type="disulfide bond" evidence="12">
    <location>
        <begin position="2355"/>
        <end position="2364"/>
    </location>
</feature>
<feature type="disulfide bond" evidence="12">
    <location>
        <begin position="2309"/>
        <end position="2318"/>
    </location>
</feature>
<dbReference type="PRINTS" id="PR01705">
    <property type="entry name" value="TSP1REPEAT"/>
</dbReference>
<dbReference type="GO" id="GO:0019904">
    <property type="term" value="F:protein domain specific binding"/>
    <property type="evidence" value="ECO:0007669"/>
    <property type="project" value="UniProtKB-ARBA"/>
</dbReference>
<dbReference type="SUPFAM" id="SSF57196">
    <property type="entry name" value="EGF/Laminin"/>
    <property type="match status" value="11"/>
</dbReference>
<dbReference type="GO" id="GO:0023052">
    <property type="term" value="P:signaling"/>
    <property type="evidence" value="ECO:0007669"/>
    <property type="project" value="UniProtKB-ARBA"/>
</dbReference>
<dbReference type="SUPFAM" id="SSF57184">
    <property type="entry name" value="Growth factor receptor domain"/>
    <property type="match status" value="3"/>
</dbReference>
<dbReference type="GO" id="GO:0003008">
    <property type="term" value="P:system process"/>
    <property type="evidence" value="ECO:0007669"/>
    <property type="project" value="UniProtKB-ARBA"/>
</dbReference>
<evidence type="ECO:0000313" key="21">
    <source>
        <dbReference type="Proteomes" id="UP000694845"/>
    </source>
</evidence>